<dbReference type="InterPro" id="IPR002376">
    <property type="entry name" value="Formyl_transf_N"/>
</dbReference>
<reference evidence="2" key="1">
    <citation type="submission" date="2020-05" db="EMBL/GenBank/DDBJ databases">
        <title>Complete genome sequence of Bradyrhizobium diazoefficiens XF5 isolated from soybean nodule.</title>
        <authorList>
            <person name="Noda R."/>
            <person name="Kakizaki K."/>
            <person name="Minamisawa K."/>
        </authorList>
    </citation>
    <scope>NUCLEOTIDE SEQUENCE</scope>
    <source>
        <strain evidence="2">XF5</strain>
    </source>
</reference>
<proteinExistence type="predicted"/>
<dbReference type="EMBL" id="AP023096">
    <property type="protein sequence ID" value="BCE67532.1"/>
    <property type="molecule type" value="Genomic_DNA"/>
</dbReference>
<gene>
    <name evidence="2" type="ORF">XF5B_63650</name>
    <name evidence="3" type="ORF">XF6B_63310</name>
</gene>
<dbReference type="EMBL" id="AP023095">
    <property type="protein sequence ID" value="BCE58853.1"/>
    <property type="molecule type" value="Genomic_DNA"/>
</dbReference>
<dbReference type="GO" id="GO:0005829">
    <property type="term" value="C:cytosol"/>
    <property type="evidence" value="ECO:0007669"/>
    <property type="project" value="TreeGrafter"/>
</dbReference>
<dbReference type="PANTHER" id="PTHR11138:SF5">
    <property type="entry name" value="METHIONYL-TRNA FORMYLTRANSFERASE, MITOCHONDRIAL"/>
    <property type="match status" value="1"/>
</dbReference>
<dbReference type="RefSeq" id="WP_182868986.1">
    <property type="nucleotide sequence ID" value="NZ_AP022638.1"/>
</dbReference>
<dbReference type="PANTHER" id="PTHR11138">
    <property type="entry name" value="METHIONYL-TRNA FORMYLTRANSFERASE"/>
    <property type="match status" value="1"/>
</dbReference>
<accession>A0A810AUL6</accession>
<dbReference type="AlphaFoldDB" id="A0A810AUL6"/>
<organism evidence="3">
    <name type="scientific">Bradyrhizobium diazoefficiens</name>
    <dbReference type="NCBI Taxonomy" id="1355477"/>
    <lineage>
        <taxon>Bacteria</taxon>
        <taxon>Pseudomonadati</taxon>
        <taxon>Pseudomonadota</taxon>
        <taxon>Alphaproteobacteria</taxon>
        <taxon>Hyphomicrobiales</taxon>
        <taxon>Nitrobacteraceae</taxon>
        <taxon>Bradyrhizobium</taxon>
    </lineage>
</organism>
<dbReference type="InterPro" id="IPR036477">
    <property type="entry name" value="Formyl_transf_N_sf"/>
</dbReference>
<evidence type="ECO:0000313" key="3">
    <source>
        <dbReference type="EMBL" id="BCE67532.1"/>
    </source>
</evidence>
<dbReference type="CDD" id="cd08369">
    <property type="entry name" value="FMT_core"/>
    <property type="match status" value="1"/>
</dbReference>
<evidence type="ECO:0000259" key="1">
    <source>
        <dbReference type="Pfam" id="PF00551"/>
    </source>
</evidence>
<feature type="domain" description="Formyl transferase N-terminal" evidence="1">
    <location>
        <begin position="65"/>
        <end position="165"/>
    </location>
</feature>
<dbReference type="SUPFAM" id="SSF53328">
    <property type="entry name" value="Formyltransferase"/>
    <property type="match status" value="1"/>
</dbReference>
<dbReference type="Gene3D" id="3.40.50.12230">
    <property type="match status" value="1"/>
</dbReference>
<dbReference type="Pfam" id="PF00551">
    <property type="entry name" value="Formyl_trans_N"/>
    <property type="match status" value="1"/>
</dbReference>
<reference evidence="3" key="2">
    <citation type="submission" date="2020-05" db="EMBL/GenBank/DDBJ databases">
        <title>Complete genome sequence of Bradyrhizobium diazoefficiens XF6 isolated from soybean nodule.</title>
        <authorList>
            <person name="Noda R."/>
            <person name="Kakizaki K."/>
            <person name="Minamisawa K."/>
        </authorList>
    </citation>
    <scope>NUCLEOTIDE SEQUENCE</scope>
    <source>
        <strain evidence="3">XF6</strain>
    </source>
</reference>
<sequence>MKLLLLADGHIGFEAARWLLGNYRDDLGLVVTTADNEIAAMAHGAGVQSLIFHSSGQISDFAASERLSFDLGILAWWPKIIRSPLLGLPRRGFVNTHPSLLPYGRGKHYNFWSIVDRAPFGVTLHMVDEGVDTGDIVAQAELPYDWEDTGESLYRRAREAMLKLFQETYPRLRSLDFETRPQDPGAGTFHRASELEPASAIDIEGTYLARDLLNLLRARTFSGYPACSFSDGGDMYEVRVEIKRSRSKGSRDE</sequence>
<evidence type="ECO:0000313" key="2">
    <source>
        <dbReference type="EMBL" id="BCE58853.1"/>
    </source>
</evidence>
<dbReference type="GO" id="GO:0004479">
    <property type="term" value="F:methionyl-tRNA formyltransferase activity"/>
    <property type="evidence" value="ECO:0007669"/>
    <property type="project" value="TreeGrafter"/>
</dbReference>
<protein>
    <recommendedName>
        <fullName evidence="1">Formyl transferase N-terminal domain-containing protein</fullName>
    </recommendedName>
</protein>
<name>A0A810AUL6_9BRAD</name>